<protein>
    <submittedName>
        <fullName evidence="1">Uncharacterized protein</fullName>
    </submittedName>
</protein>
<organism evidence="1 2">
    <name type="scientific">Trifolium medium</name>
    <dbReference type="NCBI Taxonomy" id="97028"/>
    <lineage>
        <taxon>Eukaryota</taxon>
        <taxon>Viridiplantae</taxon>
        <taxon>Streptophyta</taxon>
        <taxon>Embryophyta</taxon>
        <taxon>Tracheophyta</taxon>
        <taxon>Spermatophyta</taxon>
        <taxon>Magnoliopsida</taxon>
        <taxon>eudicotyledons</taxon>
        <taxon>Gunneridae</taxon>
        <taxon>Pentapetalae</taxon>
        <taxon>rosids</taxon>
        <taxon>fabids</taxon>
        <taxon>Fabales</taxon>
        <taxon>Fabaceae</taxon>
        <taxon>Papilionoideae</taxon>
        <taxon>50 kb inversion clade</taxon>
        <taxon>NPAAA clade</taxon>
        <taxon>Hologalegina</taxon>
        <taxon>IRL clade</taxon>
        <taxon>Trifolieae</taxon>
        <taxon>Trifolium</taxon>
    </lineage>
</organism>
<keyword evidence="2" id="KW-1185">Reference proteome</keyword>
<dbReference type="Proteomes" id="UP000265520">
    <property type="component" value="Unassembled WGS sequence"/>
</dbReference>
<comment type="caution">
    <text evidence="1">The sequence shown here is derived from an EMBL/GenBank/DDBJ whole genome shotgun (WGS) entry which is preliminary data.</text>
</comment>
<dbReference type="AlphaFoldDB" id="A0A392UY10"/>
<reference evidence="1 2" key="1">
    <citation type="journal article" date="2018" name="Front. Plant Sci.">
        <title>Red Clover (Trifolium pratense) and Zigzag Clover (T. medium) - A Picture of Genomic Similarities and Differences.</title>
        <authorList>
            <person name="Dluhosova J."/>
            <person name="Istvanek J."/>
            <person name="Nedelnik J."/>
            <person name="Repkova J."/>
        </authorList>
    </citation>
    <scope>NUCLEOTIDE SEQUENCE [LARGE SCALE GENOMIC DNA]</scope>
    <source>
        <strain evidence="2">cv. 10/8</strain>
        <tissue evidence="1">Leaf</tissue>
    </source>
</reference>
<feature type="non-terminal residue" evidence="1">
    <location>
        <position position="1"/>
    </location>
</feature>
<evidence type="ECO:0000313" key="1">
    <source>
        <dbReference type="EMBL" id="MCI80924.1"/>
    </source>
</evidence>
<name>A0A392UY10_9FABA</name>
<accession>A0A392UY10</accession>
<dbReference type="EMBL" id="LXQA011006535">
    <property type="protein sequence ID" value="MCI80924.1"/>
    <property type="molecule type" value="Genomic_DNA"/>
</dbReference>
<evidence type="ECO:0000313" key="2">
    <source>
        <dbReference type="Proteomes" id="UP000265520"/>
    </source>
</evidence>
<proteinExistence type="predicted"/>
<sequence length="55" mass="5802">DGAAKLDNGKAGCGGLLKDDQGAMAGWTHHVCWQHDGLHGKALGIYEGICIAKRR</sequence>